<dbReference type="GO" id="GO:0090071">
    <property type="term" value="P:negative regulation of ribosome biogenesis"/>
    <property type="evidence" value="ECO:0007669"/>
    <property type="project" value="UniProtKB-UniRule"/>
</dbReference>
<dbReference type="PATRIC" id="fig|1423806.3.peg.1753"/>
<evidence type="ECO:0000256" key="5">
    <source>
        <dbReference type="HAMAP-Rule" id="MF_01477"/>
    </source>
</evidence>
<evidence type="ECO:0000256" key="3">
    <source>
        <dbReference type="ARBA" id="ARBA00022491"/>
    </source>
</evidence>
<dbReference type="eggNOG" id="COG0799">
    <property type="taxonomic scope" value="Bacteria"/>
</dbReference>
<comment type="similarity">
    <text evidence="1 5">Belongs to the Iojap/RsfS family.</text>
</comment>
<dbReference type="RefSeq" id="WP_034986537.1">
    <property type="nucleotide sequence ID" value="NZ_AYZF01000017.1"/>
</dbReference>
<evidence type="ECO:0000256" key="2">
    <source>
        <dbReference type="ARBA" id="ARBA00022490"/>
    </source>
</evidence>
<dbReference type="InterPro" id="IPR043519">
    <property type="entry name" value="NT_sf"/>
</dbReference>
<dbReference type="SUPFAM" id="SSF81301">
    <property type="entry name" value="Nucleotidyltransferase"/>
    <property type="match status" value="1"/>
</dbReference>
<dbReference type="FunFam" id="3.30.460.10:FF:000015">
    <property type="entry name" value="Ribosomal silencing factor RsfS"/>
    <property type="match status" value="1"/>
</dbReference>
<dbReference type="STRING" id="1423806.FD15_GL001725"/>
<comment type="function">
    <text evidence="5">Functions as a ribosomal silencing factor. Interacts with ribosomal protein uL14 (rplN), blocking formation of intersubunit bridge B8. Prevents association of the 30S and 50S ribosomal subunits and the formation of functional ribosomes, thus repressing translation.</text>
</comment>
<dbReference type="PANTHER" id="PTHR21043:SF0">
    <property type="entry name" value="MITOCHONDRIAL ASSEMBLY OF RIBOSOMAL LARGE SUBUNIT PROTEIN 1"/>
    <property type="match status" value="1"/>
</dbReference>
<proteinExistence type="inferred from homology"/>
<sequence>MDSKDILKVVVEAADSKKADDIVALDVQKISYVADYFVIMQADSERQVKAIADIIEERATENGIVIKQVEGKNSGNWILIDLADVIVHVFKTETRRFYNLEKLWSEASIVDTSKWLVD</sequence>
<keyword evidence="2 5" id="KW-0963">Cytoplasm</keyword>
<gene>
    <name evidence="5" type="primary">rsfS</name>
    <name evidence="6" type="ORF">FD15_GL001725</name>
</gene>
<dbReference type="GO" id="GO:0005737">
    <property type="term" value="C:cytoplasm"/>
    <property type="evidence" value="ECO:0007669"/>
    <property type="project" value="UniProtKB-SubCell"/>
</dbReference>
<dbReference type="Proteomes" id="UP000050961">
    <property type="component" value="Unassembled WGS sequence"/>
</dbReference>
<evidence type="ECO:0000256" key="1">
    <source>
        <dbReference type="ARBA" id="ARBA00010574"/>
    </source>
</evidence>
<reference evidence="6 7" key="1">
    <citation type="journal article" date="2015" name="Genome Announc.">
        <title>Expanding the biotechnology potential of lactobacilli through comparative genomics of 213 strains and associated genera.</title>
        <authorList>
            <person name="Sun Z."/>
            <person name="Harris H.M."/>
            <person name="McCann A."/>
            <person name="Guo C."/>
            <person name="Argimon S."/>
            <person name="Zhang W."/>
            <person name="Yang X."/>
            <person name="Jeffery I.B."/>
            <person name="Cooney J.C."/>
            <person name="Kagawa T.F."/>
            <person name="Liu W."/>
            <person name="Song Y."/>
            <person name="Salvetti E."/>
            <person name="Wrobel A."/>
            <person name="Rasinkangas P."/>
            <person name="Parkhill J."/>
            <person name="Rea M.C."/>
            <person name="O'Sullivan O."/>
            <person name="Ritari J."/>
            <person name="Douillard F.P."/>
            <person name="Paul Ross R."/>
            <person name="Yang R."/>
            <person name="Briner A.E."/>
            <person name="Felis G.E."/>
            <person name="de Vos W.M."/>
            <person name="Barrangou R."/>
            <person name="Klaenhammer T.R."/>
            <person name="Caufield P.W."/>
            <person name="Cui Y."/>
            <person name="Zhang H."/>
            <person name="O'Toole P.W."/>
        </authorList>
    </citation>
    <scope>NUCLEOTIDE SEQUENCE [LARGE SCALE GENOMIC DNA]</scope>
    <source>
        <strain evidence="6 7">DSM 21376</strain>
    </source>
</reference>
<comment type="subunit">
    <text evidence="5">Interacts with ribosomal protein uL14 (rplN).</text>
</comment>
<dbReference type="HAMAP" id="MF_01477">
    <property type="entry name" value="Iojap_RsfS"/>
    <property type="match status" value="1"/>
</dbReference>
<dbReference type="AlphaFoldDB" id="A0A023CU21"/>
<name>A0A023CU21_9LACO</name>
<dbReference type="GO" id="GO:0042256">
    <property type="term" value="P:cytosolic ribosome assembly"/>
    <property type="evidence" value="ECO:0007669"/>
    <property type="project" value="UniProtKB-UniRule"/>
</dbReference>
<dbReference type="EMBL" id="AYZF01000017">
    <property type="protein sequence ID" value="KRN05181.1"/>
    <property type="molecule type" value="Genomic_DNA"/>
</dbReference>
<dbReference type="GO" id="GO:0017148">
    <property type="term" value="P:negative regulation of translation"/>
    <property type="evidence" value="ECO:0007669"/>
    <property type="project" value="UniProtKB-UniRule"/>
</dbReference>
<protein>
    <recommendedName>
        <fullName evidence="5">Ribosomal silencing factor RsfS</fullName>
    </recommendedName>
</protein>
<keyword evidence="4 5" id="KW-0810">Translation regulation</keyword>
<dbReference type="Gene3D" id="3.30.460.10">
    <property type="entry name" value="Beta Polymerase, domain 2"/>
    <property type="match status" value="1"/>
</dbReference>
<comment type="subcellular location">
    <subcellularLocation>
        <location evidence="5">Cytoplasm</location>
    </subcellularLocation>
</comment>
<evidence type="ECO:0000313" key="7">
    <source>
        <dbReference type="Proteomes" id="UP000050961"/>
    </source>
</evidence>
<dbReference type="NCBIfam" id="TIGR00090">
    <property type="entry name" value="rsfS_iojap_ybeB"/>
    <property type="match status" value="1"/>
</dbReference>
<dbReference type="PANTHER" id="PTHR21043">
    <property type="entry name" value="IOJAP SUPERFAMILY ORTHOLOG"/>
    <property type="match status" value="1"/>
</dbReference>
<accession>A0A023CU21</accession>
<dbReference type="Pfam" id="PF02410">
    <property type="entry name" value="RsfS"/>
    <property type="match status" value="1"/>
</dbReference>
<dbReference type="GO" id="GO:0043023">
    <property type="term" value="F:ribosomal large subunit binding"/>
    <property type="evidence" value="ECO:0007669"/>
    <property type="project" value="TreeGrafter"/>
</dbReference>
<evidence type="ECO:0000256" key="4">
    <source>
        <dbReference type="ARBA" id="ARBA00022845"/>
    </source>
</evidence>
<dbReference type="InterPro" id="IPR004394">
    <property type="entry name" value="Iojap/RsfS/C7orf30"/>
</dbReference>
<dbReference type="OrthoDB" id="9793681at2"/>
<evidence type="ECO:0000313" key="6">
    <source>
        <dbReference type="EMBL" id="KRN05181.1"/>
    </source>
</evidence>
<keyword evidence="3 5" id="KW-0678">Repressor</keyword>
<comment type="caution">
    <text evidence="6">The sequence shown here is derived from an EMBL/GenBank/DDBJ whole genome shotgun (WGS) entry which is preliminary data.</text>
</comment>
<organism evidence="6 7">
    <name type="scientific">Liquorilactobacillus sucicola DSM 21376 = JCM 15457</name>
    <dbReference type="NCBI Taxonomy" id="1423806"/>
    <lineage>
        <taxon>Bacteria</taxon>
        <taxon>Bacillati</taxon>
        <taxon>Bacillota</taxon>
        <taxon>Bacilli</taxon>
        <taxon>Lactobacillales</taxon>
        <taxon>Lactobacillaceae</taxon>
        <taxon>Liquorilactobacillus</taxon>
    </lineage>
</organism>
<keyword evidence="7" id="KW-1185">Reference proteome</keyword>